<gene>
    <name evidence="1" type="ORF">OU798_01785</name>
</gene>
<keyword evidence="2" id="KW-1185">Reference proteome</keyword>
<dbReference type="SUPFAM" id="SSF48452">
    <property type="entry name" value="TPR-like"/>
    <property type="match status" value="1"/>
</dbReference>
<reference evidence="1" key="1">
    <citation type="submission" date="2022-11" db="EMBL/GenBank/DDBJ databases">
        <title>Marilongibacter aestuarii gen. nov., sp. nov., isolated from tidal flat sediment.</title>
        <authorList>
            <person name="Jiayan W."/>
        </authorList>
    </citation>
    <scope>NUCLEOTIDE SEQUENCE</scope>
    <source>
        <strain evidence="1">Z1-6</strain>
    </source>
</reference>
<accession>A0A9X3J357</accession>
<dbReference type="Proteomes" id="UP001145087">
    <property type="component" value="Unassembled WGS sequence"/>
</dbReference>
<dbReference type="InterPro" id="IPR011990">
    <property type="entry name" value="TPR-like_helical_dom_sf"/>
</dbReference>
<proteinExistence type="predicted"/>
<evidence type="ECO:0000313" key="2">
    <source>
        <dbReference type="Proteomes" id="UP001145087"/>
    </source>
</evidence>
<comment type="caution">
    <text evidence="1">The sequence shown here is derived from an EMBL/GenBank/DDBJ whole genome shotgun (WGS) entry which is preliminary data.</text>
</comment>
<protein>
    <submittedName>
        <fullName evidence="1">Tetratricopeptide repeat protein</fullName>
    </submittedName>
</protein>
<dbReference type="AlphaFoldDB" id="A0A9X3J357"/>
<name>A0A9X3J357_9BACT</name>
<organism evidence="1 2">
    <name type="scientific">Draconibacterium aestuarii</name>
    <dbReference type="NCBI Taxonomy" id="2998507"/>
    <lineage>
        <taxon>Bacteria</taxon>
        <taxon>Pseudomonadati</taxon>
        <taxon>Bacteroidota</taxon>
        <taxon>Bacteroidia</taxon>
        <taxon>Marinilabiliales</taxon>
        <taxon>Prolixibacteraceae</taxon>
        <taxon>Draconibacterium</taxon>
    </lineage>
</organism>
<dbReference type="RefSeq" id="WP_343331391.1">
    <property type="nucleotide sequence ID" value="NZ_JAPOHD010000005.1"/>
</dbReference>
<evidence type="ECO:0000313" key="1">
    <source>
        <dbReference type="EMBL" id="MCY1719054.1"/>
    </source>
</evidence>
<sequence>MRYCPNDESLLFMRGLCFYKLGNIDEAQKDWERIAKLGGDISLDLIDYDLSQMEDYNEMLEILAEINN</sequence>
<dbReference type="EMBL" id="JAPOHD010000005">
    <property type="protein sequence ID" value="MCY1719054.1"/>
    <property type="molecule type" value="Genomic_DNA"/>
</dbReference>
<dbReference type="Gene3D" id="1.25.40.10">
    <property type="entry name" value="Tetratricopeptide repeat domain"/>
    <property type="match status" value="1"/>
</dbReference>